<dbReference type="InterPro" id="IPR032466">
    <property type="entry name" value="Metal_Hydrolase"/>
</dbReference>
<sequence length="469" mass="51159">MTYDEDSITRLLVIANVENMTDSNKINVDLILEARWIVPVIPRNQILEHAAVIIHQGIIVDLTPIDSARSKYCAKQTISLSDQLLIPGLINLHTHAAMTLMRGLADDIPLMPWLHNHIWPAEQQVVSERFVRDSALFGCAEMLAGGVTCFNDMYFYPQATAEAAMQAGMRAQLGLVILEFPTSYASNADDYIEKGLLIRDTWRGHPLLSASMSPHAPYTVADSTFEKIITYAEQLGLGIHTHLHETKAEVAESIEKHGVRPIKRMANLGLLGPNLTAAHCVHMDDEDLSLLSAYGSHVAHCPTSNAKLASGIAPITQLSNAGINVGLGTDGAASNNRQDMFAEMRMAALLAKATSEDATSIPASKALEMSTINGARALGLDDQIGSIEVGKLADLTAVRIADVETLPCFDPLSHLIYVCGREHVSHVWVAGDLRFERSNQLSGLFANIEPNELKEIALLWQSKLNQHKA</sequence>
<proteinExistence type="inferred from homology"/>
<dbReference type="PANTHER" id="PTHR43794">
    <property type="entry name" value="AMINOHYDROLASE SSNA-RELATED"/>
    <property type="match status" value="1"/>
</dbReference>
<keyword evidence="7" id="KW-1185">Reference proteome</keyword>
<keyword evidence="3 6" id="KW-0378">Hydrolase</keyword>
<evidence type="ECO:0000313" key="6">
    <source>
        <dbReference type="EMBL" id="CEN55886.1"/>
    </source>
</evidence>
<evidence type="ECO:0000313" key="7">
    <source>
        <dbReference type="Proteomes" id="UP000056322"/>
    </source>
</evidence>
<accession>A0A0B7IZD6</accession>
<dbReference type="HOGENOM" id="CLU_012358_2_0_4"/>
<name>A0A0B7IZD6_9PROT</name>
<organism evidence="6 7">
    <name type="scientific">Candidatus Methylopumilus turicensis</name>
    <dbReference type="NCBI Taxonomy" id="1581680"/>
    <lineage>
        <taxon>Bacteria</taxon>
        <taxon>Pseudomonadati</taxon>
        <taxon>Pseudomonadota</taxon>
        <taxon>Betaproteobacteria</taxon>
        <taxon>Nitrosomonadales</taxon>
        <taxon>Methylophilaceae</taxon>
        <taxon>Candidatus Methylopumilus</taxon>
    </lineage>
</organism>
<dbReference type="Pfam" id="PF01979">
    <property type="entry name" value="Amidohydro_1"/>
    <property type="match status" value="1"/>
</dbReference>
<keyword evidence="2" id="KW-0479">Metal-binding</keyword>
<dbReference type="Gene3D" id="2.30.40.10">
    <property type="entry name" value="Urease, subunit C, domain 1"/>
    <property type="match status" value="1"/>
</dbReference>
<reference evidence="7" key="1">
    <citation type="submission" date="2014-12" db="EMBL/GenBank/DDBJ databases">
        <authorList>
            <person name="Salcher M.M."/>
        </authorList>
    </citation>
    <scope>NUCLEOTIDE SEQUENCE [LARGE SCALE GENOMIC DNA]</scope>
    <source>
        <strain evidence="7">MMS-10A-171</strain>
    </source>
</reference>
<dbReference type="InterPro" id="IPR006680">
    <property type="entry name" value="Amidohydro-rel"/>
</dbReference>
<gene>
    <name evidence="6" type="primary">mtaD</name>
    <name evidence="6" type="ORF">BN1209_0843</name>
</gene>
<comment type="similarity">
    <text evidence="1">Belongs to the metallo-dependent hydrolases superfamily. ATZ/TRZ family.</text>
</comment>
<dbReference type="GO" id="GO:0050270">
    <property type="term" value="F:S-adenosylhomocysteine deaminase activity"/>
    <property type="evidence" value="ECO:0007669"/>
    <property type="project" value="UniProtKB-EC"/>
</dbReference>
<evidence type="ECO:0000256" key="1">
    <source>
        <dbReference type="ARBA" id="ARBA00006745"/>
    </source>
</evidence>
<protein>
    <submittedName>
        <fullName evidence="6">5-methylthioadenosine/S-adenosylhomocysteine deaminase</fullName>
        <ecNumber evidence="6">3.5.4.28</ecNumber>
        <ecNumber evidence="6">3.5.4.31</ecNumber>
    </submittedName>
</protein>
<dbReference type="Gene3D" id="3.20.20.140">
    <property type="entry name" value="Metal-dependent hydrolases"/>
    <property type="match status" value="1"/>
</dbReference>
<feature type="domain" description="Amidohydrolase-related" evidence="5">
    <location>
        <begin position="85"/>
        <end position="432"/>
    </location>
</feature>
<evidence type="ECO:0000256" key="4">
    <source>
        <dbReference type="ARBA" id="ARBA00022833"/>
    </source>
</evidence>
<dbReference type="STRING" id="1581680.BN1209_0843"/>
<dbReference type="SUPFAM" id="SSF51338">
    <property type="entry name" value="Composite domain of metallo-dependent hydrolases"/>
    <property type="match status" value="1"/>
</dbReference>
<dbReference type="KEGG" id="mbac:BN1209_0843"/>
<dbReference type="NCBIfam" id="NF006549">
    <property type="entry name" value="PRK09045.1"/>
    <property type="match status" value="1"/>
</dbReference>
<dbReference type="CDD" id="cd01298">
    <property type="entry name" value="ATZ_TRZ_like"/>
    <property type="match status" value="1"/>
</dbReference>
<dbReference type="AlphaFoldDB" id="A0A0B7IZD6"/>
<dbReference type="GO" id="GO:0090614">
    <property type="term" value="F:5'-methylthioadenosine deaminase activity"/>
    <property type="evidence" value="ECO:0007669"/>
    <property type="project" value="UniProtKB-EC"/>
</dbReference>
<evidence type="ECO:0000259" key="5">
    <source>
        <dbReference type="Pfam" id="PF01979"/>
    </source>
</evidence>
<evidence type="ECO:0000256" key="3">
    <source>
        <dbReference type="ARBA" id="ARBA00022801"/>
    </source>
</evidence>
<dbReference type="EMBL" id="LN794158">
    <property type="protein sequence ID" value="CEN55886.1"/>
    <property type="molecule type" value="Genomic_DNA"/>
</dbReference>
<dbReference type="Proteomes" id="UP000056322">
    <property type="component" value="Chromosome 1"/>
</dbReference>
<dbReference type="EC" id="3.5.4.31" evidence="6"/>
<evidence type="ECO:0000256" key="2">
    <source>
        <dbReference type="ARBA" id="ARBA00022723"/>
    </source>
</evidence>
<dbReference type="GO" id="GO:0046872">
    <property type="term" value="F:metal ion binding"/>
    <property type="evidence" value="ECO:0007669"/>
    <property type="project" value="UniProtKB-KW"/>
</dbReference>
<dbReference type="InterPro" id="IPR050287">
    <property type="entry name" value="MTA/SAH_deaminase"/>
</dbReference>
<dbReference type="FunFam" id="3.20.20.140:FF:000014">
    <property type="entry name" value="5-methylthioadenosine/S-adenosylhomocysteine deaminase"/>
    <property type="match status" value="1"/>
</dbReference>
<dbReference type="SUPFAM" id="SSF51556">
    <property type="entry name" value="Metallo-dependent hydrolases"/>
    <property type="match status" value="1"/>
</dbReference>
<dbReference type="PANTHER" id="PTHR43794:SF11">
    <property type="entry name" value="AMIDOHYDROLASE-RELATED DOMAIN-CONTAINING PROTEIN"/>
    <property type="match status" value="1"/>
</dbReference>
<dbReference type="InterPro" id="IPR011059">
    <property type="entry name" value="Metal-dep_hydrolase_composite"/>
</dbReference>
<keyword evidence="4" id="KW-0862">Zinc</keyword>
<dbReference type="EC" id="3.5.4.28" evidence="6"/>